<feature type="region of interest" description="Disordered" evidence="2">
    <location>
        <begin position="640"/>
        <end position="737"/>
    </location>
</feature>
<keyword evidence="5" id="KW-1185">Reference proteome</keyword>
<evidence type="ECO:0000259" key="3">
    <source>
        <dbReference type="Pfam" id="PF26633"/>
    </source>
</evidence>
<feature type="compositionally biased region" description="Low complexity" evidence="2">
    <location>
        <begin position="1"/>
        <end position="23"/>
    </location>
</feature>
<sequence>MGGSSSTPEPPNEQNSENPSQNPTANVNRFSKDEQNTMTNNENLKKLGNLSLMDINRTEVNILLLGETGVGKSTFINSIFNYLQFETFEKAEREFLNVLIPVKFFIEDKNGKKQEVIFNSQQDAANEVLKTGASATQAVKTYSFYINTGKTLVRLIDTPGMGDTRGIEADDENCENILNYISRLHELHAICYLTKPQQSRSTVYFNYCVSQILSRLEKSACKNIVFAFTHARGTNFKPGKALELFKNIAEEIKANPAHAEIPLENNVFCFDNEAFETLAAIKRRIQLNPEDRASSITSWNKSMQQCWAMLNYVSRLAPHMVDNTVAINQARKTIYQLTQPVADIAELIEDNIQILANHQRTLAQHKNSLPMLRKNLYIPIIDLEVTPLTQPVTVCTDSACTDVLSIGEGKKQQHFKVPCHKPCYLQNLPRDVIGIPELMSCACMGPDRQTCKECSHSYKVHMHVYYDTKKVNASKKDENVIKTINTKELVIEQVNKLVKEVEKRKAQLEAELNTVVKYNAKFAHFLANNAIAPFSDSYSEYINQLCERERRLGNDCDLSKLRGLQRLLSEHNQMKNIFAKAAEVQKNQGKPDDVTPQDVNKSIQELFKLPLTGKKIHELFKSQKKGRTNEHKLTEYLHQGVFKQTKPNDLNTNQKSNDAKQTNPRPYNQQNHRGRPNFRGNIRGTFYKNNNPGRPNYSRSKTPPPPYKPNAEPPNVQPQPLFFNNDFSKPPPLIPSQAANTEVGKATTVPIIEVKLTVPASTSAVDQPPRASSRDQEPPRKEYPSRDGYRSGDEYPRRGEYRPNDGYPPRDEYPPRDDYSSYYDYPPRYRYPPRDEYYPNREYDPRDGYPRRERYPRDDYPARKAYPPRDEYPPRDPYPPRDEYKSRDPYPPRDEYRPRDPYPPRDSYPPRDEQFSRDSFPSRDGYPPRDSFPPRNEYPARNPYPPREEYRPFPSYGPSSQFKGEADPSQRNHPGPQPYNRPFNEYRGHTDSGGISRQYRKKRNSRHNSDNGDESDVSSAAERK</sequence>
<feature type="compositionally biased region" description="Basic and acidic residues" evidence="2">
    <location>
        <begin position="832"/>
        <end position="916"/>
    </location>
</feature>
<protein>
    <recommendedName>
        <fullName evidence="3">DUF8206 domain-containing protein</fullName>
    </recommendedName>
</protein>
<reference evidence="4" key="2">
    <citation type="submission" date="2024-08" db="UniProtKB">
        <authorList>
            <consortium name="EnsemblMetazoa"/>
        </authorList>
    </citation>
    <scope>IDENTIFICATION</scope>
</reference>
<dbReference type="PANTHER" id="PTHR32046">
    <property type="entry name" value="G DOMAIN-CONTAINING PROTEIN"/>
    <property type="match status" value="1"/>
</dbReference>
<name>A0AAR5QF08_DENPD</name>
<dbReference type="PANTHER" id="PTHR32046:SF11">
    <property type="entry name" value="IMMUNE-ASSOCIATED NUCLEOTIDE-BINDING PROTEIN 10-LIKE"/>
    <property type="match status" value="1"/>
</dbReference>
<feature type="domain" description="DUF8206" evidence="3">
    <location>
        <begin position="388"/>
        <end position="467"/>
    </location>
</feature>
<dbReference type="InterPro" id="IPR025662">
    <property type="entry name" value="Sigma_54_int_dom_ATP-bd_1"/>
</dbReference>
<evidence type="ECO:0000313" key="4">
    <source>
        <dbReference type="EnsemblMetazoa" id="XP_019771805.1"/>
    </source>
</evidence>
<feature type="compositionally biased region" description="Pro residues" evidence="2">
    <location>
        <begin position="702"/>
        <end position="717"/>
    </location>
</feature>
<dbReference type="Pfam" id="PF26633">
    <property type="entry name" value="DUF8206"/>
    <property type="match status" value="1"/>
</dbReference>
<dbReference type="PROSITE" id="PS00675">
    <property type="entry name" value="SIGMA54_INTERACT_1"/>
    <property type="match status" value="1"/>
</dbReference>
<keyword evidence="1" id="KW-0175">Coiled coil</keyword>
<dbReference type="Proteomes" id="UP000019118">
    <property type="component" value="Unassembled WGS sequence"/>
</dbReference>
<dbReference type="InterPro" id="IPR058519">
    <property type="entry name" value="DUF8206"/>
</dbReference>
<organism evidence="4 5">
    <name type="scientific">Dendroctonus ponderosae</name>
    <name type="common">Mountain pine beetle</name>
    <dbReference type="NCBI Taxonomy" id="77166"/>
    <lineage>
        <taxon>Eukaryota</taxon>
        <taxon>Metazoa</taxon>
        <taxon>Ecdysozoa</taxon>
        <taxon>Arthropoda</taxon>
        <taxon>Hexapoda</taxon>
        <taxon>Insecta</taxon>
        <taxon>Pterygota</taxon>
        <taxon>Neoptera</taxon>
        <taxon>Endopterygota</taxon>
        <taxon>Coleoptera</taxon>
        <taxon>Polyphaga</taxon>
        <taxon>Cucujiformia</taxon>
        <taxon>Curculionidae</taxon>
        <taxon>Scolytinae</taxon>
        <taxon>Dendroctonus</taxon>
    </lineage>
</organism>
<reference evidence="5" key="1">
    <citation type="journal article" date="2013" name="Genome Biol.">
        <title>Draft genome of the mountain pine beetle, Dendroctonus ponderosae Hopkins, a major forest pest.</title>
        <authorList>
            <person name="Keeling C.I."/>
            <person name="Yuen M.M."/>
            <person name="Liao N.Y."/>
            <person name="Docking T.R."/>
            <person name="Chan S.K."/>
            <person name="Taylor G.A."/>
            <person name="Palmquist D.L."/>
            <person name="Jackman S.D."/>
            <person name="Nguyen A."/>
            <person name="Li M."/>
            <person name="Henderson H."/>
            <person name="Janes J.K."/>
            <person name="Zhao Y."/>
            <person name="Pandoh P."/>
            <person name="Moore R."/>
            <person name="Sperling F.A."/>
            <person name="Huber D.P."/>
            <person name="Birol I."/>
            <person name="Jones S.J."/>
            <person name="Bohlmann J."/>
        </authorList>
    </citation>
    <scope>NUCLEOTIDE SEQUENCE</scope>
</reference>
<dbReference type="InterPro" id="IPR027417">
    <property type="entry name" value="P-loop_NTPase"/>
</dbReference>
<dbReference type="AlphaFoldDB" id="A0AAR5QF08"/>
<dbReference type="EnsemblMetazoa" id="XM_019916246.1">
    <property type="protein sequence ID" value="XP_019771805.1"/>
    <property type="gene ID" value="LOC109545500"/>
</dbReference>
<feature type="compositionally biased region" description="Polar residues" evidence="2">
    <location>
        <begin position="687"/>
        <end position="701"/>
    </location>
</feature>
<evidence type="ECO:0000256" key="2">
    <source>
        <dbReference type="SAM" id="MobiDB-lite"/>
    </source>
</evidence>
<evidence type="ECO:0000256" key="1">
    <source>
        <dbReference type="SAM" id="Coils"/>
    </source>
</evidence>
<evidence type="ECO:0000313" key="5">
    <source>
        <dbReference type="Proteomes" id="UP000019118"/>
    </source>
</evidence>
<accession>A0AAR5QF08</accession>
<feature type="compositionally biased region" description="Basic and acidic residues" evidence="2">
    <location>
        <begin position="772"/>
        <end position="819"/>
    </location>
</feature>
<proteinExistence type="predicted"/>
<feature type="compositionally biased region" description="Polar residues" evidence="2">
    <location>
        <begin position="645"/>
        <end position="671"/>
    </location>
</feature>
<dbReference type="Gene3D" id="3.40.50.300">
    <property type="entry name" value="P-loop containing nucleotide triphosphate hydrolases"/>
    <property type="match status" value="1"/>
</dbReference>
<dbReference type="SUPFAM" id="SSF52540">
    <property type="entry name" value="P-loop containing nucleoside triphosphate hydrolases"/>
    <property type="match status" value="1"/>
</dbReference>
<feature type="region of interest" description="Disordered" evidence="2">
    <location>
        <begin position="760"/>
        <end position="1024"/>
    </location>
</feature>
<dbReference type="GeneID" id="109545500"/>
<feature type="region of interest" description="Disordered" evidence="2">
    <location>
        <begin position="1"/>
        <end position="28"/>
    </location>
</feature>
<feature type="coiled-coil region" evidence="1">
    <location>
        <begin position="484"/>
        <end position="518"/>
    </location>
</feature>